<reference evidence="1 2" key="1">
    <citation type="submission" date="2015-03" db="EMBL/GenBank/DDBJ databases">
        <title>Genome assembly of Sandaracinus amylolyticus DSM 53668.</title>
        <authorList>
            <person name="Sharma G."/>
            <person name="Subramanian S."/>
        </authorList>
    </citation>
    <scope>NUCLEOTIDE SEQUENCE [LARGE SCALE GENOMIC DNA]</scope>
    <source>
        <strain evidence="1 2">DSM 53668</strain>
    </source>
</reference>
<dbReference type="AlphaFoldDB" id="A0A0F6SF64"/>
<dbReference type="EMBL" id="CP011125">
    <property type="protein sequence ID" value="AKF06399.1"/>
    <property type="molecule type" value="Genomic_DNA"/>
</dbReference>
<dbReference type="Gene3D" id="1.20.120.520">
    <property type="entry name" value="nmb1532 protein domain like"/>
    <property type="match status" value="1"/>
</dbReference>
<protein>
    <submittedName>
        <fullName evidence="1">Uncharacterized protein</fullName>
    </submittedName>
</protein>
<proteinExistence type="predicted"/>
<gene>
    <name evidence="1" type="ORF">DB32_003548</name>
</gene>
<evidence type="ECO:0000313" key="2">
    <source>
        <dbReference type="Proteomes" id="UP000034883"/>
    </source>
</evidence>
<sequence length="129" mass="14197">MLPLLETRAPDVFDRMRRAHAEIDAMIDAFSTAIDDAPSSALYTAACQLTASYLEHTRVEELELEHRIRAVVSDAELRAIGAASVTRTPEDQRAMMTAFVLAAIPRVQVEAHLAKLPRELASSLRARVG</sequence>
<dbReference type="Proteomes" id="UP000034883">
    <property type="component" value="Chromosome"/>
</dbReference>
<name>A0A0F6SF64_9BACT</name>
<keyword evidence="2" id="KW-1185">Reference proteome</keyword>
<dbReference type="KEGG" id="samy:DB32_003548"/>
<accession>A0A0F6SF64</accession>
<organism evidence="1 2">
    <name type="scientific">Sandaracinus amylolyticus</name>
    <dbReference type="NCBI Taxonomy" id="927083"/>
    <lineage>
        <taxon>Bacteria</taxon>
        <taxon>Pseudomonadati</taxon>
        <taxon>Myxococcota</taxon>
        <taxon>Polyangia</taxon>
        <taxon>Polyangiales</taxon>
        <taxon>Sandaracinaceae</taxon>
        <taxon>Sandaracinus</taxon>
    </lineage>
</organism>
<evidence type="ECO:0000313" key="1">
    <source>
        <dbReference type="EMBL" id="AKF06399.1"/>
    </source>
</evidence>